<evidence type="ECO:0000313" key="10">
    <source>
        <dbReference type="EMBL" id="MDU0114708.1"/>
    </source>
</evidence>
<evidence type="ECO:0000256" key="2">
    <source>
        <dbReference type="ARBA" id="ARBA00022448"/>
    </source>
</evidence>
<dbReference type="RefSeq" id="WP_315948384.1">
    <property type="nucleotide sequence ID" value="NZ_JAWCUA010000010.1"/>
</dbReference>
<keyword evidence="11" id="KW-1185">Reference proteome</keyword>
<dbReference type="PROSITE" id="PS52016">
    <property type="entry name" value="TONB_DEPENDENT_REC_3"/>
    <property type="match status" value="1"/>
</dbReference>
<dbReference type="EMBL" id="JAWCUA010000010">
    <property type="protein sequence ID" value="MDU0114708.1"/>
    <property type="molecule type" value="Genomic_DNA"/>
</dbReference>
<keyword evidence="6 7" id="KW-0998">Cell outer membrane</keyword>
<dbReference type="InterPro" id="IPR057601">
    <property type="entry name" value="Oar-like_b-barrel"/>
</dbReference>
<gene>
    <name evidence="10" type="ORF">RT723_17265</name>
</gene>
<feature type="chain" id="PRO_5046355671" evidence="8">
    <location>
        <begin position="26"/>
        <end position="991"/>
    </location>
</feature>
<evidence type="ECO:0000256" key="6">
    <source>
        <dbReference type="ARBA" id="ARBA00023237"/>
    </source>
</evidence>
<comment type="similarity">
    <text evidence="7">Belongs to the TonB-dependent receptor family.</text>
</comment>
<keyword evidence="3 7" id="KW-1134">Transmembrane beta strand</keyword>
<evidence type="ECO:0000259" key="9">
    <source>
        <dbReference type="Pfam" id="PF25183"/>
    </source>
</evidence>
<keyword evidence="8" id="KW-0732">Signal</keyword>
<dbReference type="Pfam" id="PF25183">
    <property type="entry name" value="OMP_b-brl_4"/>
    <property type="match status" value="2"/>
</dbReference>
<feature type="domain" description="TonB-dependent transporter Oar-like beta-barrel" evidence="9">
    <location>
        <begin position="282"/>
        <end position="566"/>
    </location>
</feature>
<evidence type="ECO:0000256" key="5">
    <source>
        <dbReference type="ARBA" id="ARBA00023136"/>
    </source>
</evidence>
<sequence>MKNFKRSIAALAVATTLGMSANVFAANNAGTLKGLVTDANKTVIAGATVTIKNSNTGFTRTVIANDDGSYRFPSLPIGEYTVTTTKAGYESETIENISVRLGETSVSATMFQAGVERIAVTGSAISAIDTSTAETALNIGAVELARIPVPRDVTSVALLAPGTTRGDSRFGGASFGGSSVAENSTYINGLNVTNFRNGLGFSNVPYEFYETFQVKTGGYSAEFGRSTGGVVNAVTKSGSNEFAMGGSIYTQPESMRENSPSVRANDGTWYTYRDNDSRSSTQANIWASGAIIEDTLFYYAIYNPRDVSAEYDRTNSNGNLDKDSSDNAFWGAKIDWNISDNHRLEFLAFSDENETVTDVYTGNGDGNNTYASTAVDQSGGQNWSVKYTGYLTDDLTMSVLYGENSYDLTTQSSTGGECELVGDYRVYYGANSSIPVGDVWIGCSTTSDYFLEEGEDTCEAFRMDFEWVLGDDHLIRFGFDNETNTSFSNQLYSGPNGAYWLIYPGNAGTAVNGVTLTEDIDYIRSRERTVGGSFETTASAFYIEDTWAINDNLTATIGLRNEAFDNKNAGGETFAKIDSMIAPRLGLAWDVNGDGDSKAFINVGRYFLPVANNTNVRLAGNERDVREYYELGGLTGDPKNAYTLGAQIGDLEVISSGETPDTRSIVSNNLDSMYQDEIIIGYQTMVSDEWSAGIKYTNRSMNGAIDDMIIDHAYVNSGTCAAGYAPHQYVLGNPGKDMEIFGDTDCDGEVDGWMTFSAEDLVYPEAERTYDAIDLNLAKQWDDVWAVNITYTWSKSRGNAEGMVKSDNGQTDAGLTTDWDFPELMDGAYGYLPNDRRHNIKVYGSVAITDELTAGFNFNIESGRPINATGLGHPNYGGEVDYGDTYWLANDTGEVDGDGNAIYDWTFSPRGSMGRLGWQSRLDLNLAYNTELMGLDTSFKIDVFNVFNAATVTRVDESAEGSFAVINDYSFGRPLAFQTPRYVQLSASFKF</sequence>
<evidence type="ECO:0000256" key="4">
    <source>
        <dbReference type="ARBA" id="ARBA00022692"/>
    </source>
</evidence>
<dbReference type="PANTHER" id="PTHR30069:SF46">
    <property type="entry name" value="OAR PROTEIN"/>
    <property type="match status" value="1"/>
</dbReference>
<keyword evidence="10" id="KW-0675">Receptor</keyword>
<organism evidence="10 11">
    <name type="scientific">Psychrosphaera aquimarina</name>
    <dbReference type="NCBI Taxonomy" id="2044854"/>
    <lineage>
        <taxon>Bacteria</taxon>
        <taxon>Pseudomonadati</taxon>
        <taxon>Pseudomonadota</taxon>
        <taxon>Gammaproteobacteria</taxon>
        <taxon>Alteromonadales</taxon>
        <taxon>Pseudoalteromonadaceae</taxon>
        <taxon>Psychrosphaera</taxon>
    </lineage>
</organism>
<keyword evidence="2 7" id="KW-0813">Transport</keyword>
<dbReference type="Gene3D" id="2.40.170.20">
    <property type="entry name" value="TonB-dependent receptor, beta-barrel domain"/>
    <property type="match status" value="1"/>
</dbReference>
<dbReference type="PANTHER" id="PTHR30069">
    <property type="entry name" value="TONB-DEPENDENT OUTER MEMBRANE RECEPTOR"/>
    <property type="match status" value="1"/>
</dbReference>
<proteinExistence type="inferred from homology"/>
<dbReference type="InterPro" id="IPR013784">
    <property type="entry name" value="Carb-bd-like_fold"/>
</dbReference>
<evidence type="ECO:0000313" key="11">
    <source>
        <dbReference type="Proteomes" id="UP001257914"/>
    </source>
</evidence>
<evidence type="ECO:0000256" key="8">
    <source>
        <dbReference type="SAM" id="SignalP"/>
    </source>
</evidence>
<keyword evidence="5 7" id="KW-0472">Membrane</keyword>
<reference evidence="10 11" key="1">
    <citation type="submission" date="2023-10" db="EMBL/GenBank/DDBJ databases">
        <title>Psychrosphaera aquimaarina strain SW33 isolated from seawater.</title>
        <authorList>
            <person name="Bayburt H."/>
            <person name="Kim J.M."/>
            <person name="Choi B.J."/>
            <person name="Jeon C.O."/>
        </authorList>
    </citation>
    <scope>NUCLEOTIDE SEQUENCE [LARGE SCALE GENOMIC DNA]</scope>
    <source>
        <strain evidence="10 11">KCTC 52743</strain>
    </source>
</reference>
<dbReference type="Proteomes" id="UP001257914">
    <property type="component" value="Unassembled WGS sequence"/>
</dbReference>
<dbReference type="InterPro" id="IPR037066">
    <property type="entry name" value="Plug_dom_sf"/>
</dbReference>
<comment type="subcellular location">
    <subcellularLocation>
        <location evidence="1 7">Cell outer membrane</location>
        <topology evidence="1 7">Multi-pass membrane protein</topology>
    </subcellularLocation>
</comment>
<protein>
    <submittedName>
        <fullName evidence="10">TonB-dependent receptor</fullName>
    </submittedName>
</protein>
<dbReference type="SUPFAM" id="SSF49452">
    <property type="entry name" value="Starch-binding domain-like"/>
    <property type="match status" value="1"/>
</dbReference>
<dbReference type="SUPFAM" id="SSF56935">
    <property type="entry name" value="Porins"/>
    <property type="match status" value="1"/>
</dbReference>
<evidence type="ECO:0000256" key="7">
    <source>
        <dbReference type="PROSITE-ProRule" id="PRU01360"/>
    </source>
</evidence>
<name>A0ABU3R4Y3_9GAMM</name>
<accession>A0ABU3R4Y3</accession>
<evidence type="ECO:0000256" key="1">
    <source>
        <dbReference type="ARBA" id="ARBA00004571"/>
    </source>
</evidence>
<dbReference type="InterPro" id="IPR039426">
    <property type="entry name" value="TonB-dep_rcpt-like"/>
</dbReference>
<feature type="signal peptide" evidence="8">
    <location>
        <begin position="1"/>
        <end position="25"/>
    </location>
</feature>
<keyword evidence="4 7" id="KW-0812">Transmembrane</keyword>
<evidence type="ECO:0000256" key="3">
    <source>
        <dbReference type="ARBA" id="ARBA00022452"/>
    </source>
</evidence>
<feature type="domain" description="TonB-dependent transporter Oar-like beta-barrel" evidence="9">
    <location>
        <begin position="578"/>
        <end position="969"/>
    </location>
</feature>
<dbReference type="Gene3D" id="2.60.40.1120">
    <property type="entry name" value="Carboxypeptidase-like, regulatory domain"/>
    <property type="match status" value="1"/>
</dbReference>
<dbReference type="Gene3D" id="2.170.130.10">
    <property type="entry name" value="TonB-dependent receptor, plug domain"/>
    <property type="match status" value="1"/>
</dbReference>
<comment type="caution">
    <text evidence="10">The sequence shown here is derived from an EMBL/GenBank/DDBJ whole genome shotgun (WGS) entry which is preliminary data.</text>
</comment>
<dbReference type="InterPro" id="IPR036942">
    <property type="entry name" value="Beta-barrel_TonB_sf"/>
</dbReference>
<dbReference type="Pfam" id="PF13620">
    <property type="entry name" value="CarboxypepD_reg"/>
    <property type="match status" value="1"/>
</dbReference>